<dbReference type="OrthoDB" id="9892004at2759"/>
<dbReference type="GO" id="GO:0005634">
    <property type="term" value="C:nucleus"/>
    <property type="evidence" value="ECO:0007669"/>
    <property type="project" value="TreeGrafter"/>
</dbReference>
<keyword evidence="3" id="KW-1185">Reference proteome</keyword>
<dbReference type="PANTHER" id="PTHR28376:SF1">
    <property type="entry name" value="POU DOMAIN CLASS 2-ASSOCIATING FACTOR 2"/>
    <property type="match status" value="1"/>
</dbReference>
<name>A0A9Q1EZ05_SYNKA</name>
<feature type="region of interest" description="Disordered" evidence="1">
    <location>
        <begin position="110"/>
        <end position="147"/>
    </location>
</feature>
<evidence type="ECO:0000313" key="2">
    <source>
        <dbReference type="EMBL" id="KAJ8347781.1"/>
    </source>
</evidence>
<dbReference type="EMBL" id="JAINUF010000010">
    <property type="protein sequence ID" value="KAJ8347781.1"/>
    <property type="molecule type" value="Genomic_DNA"/>
</dbReference>
<proteinExistence type="predicted"/>
<dbReference type="PANTHER" id="PTHR28376">
    <property type="entry name" value="RGD1562914"/>
    <property type="match status" value="1"/>
</dbReference>
<organism evidence="2 3">
    <name type="scientific">Synaphobranchus kaupii</name>
    <name type="common">Kaup's arrowtooth eel</name>
    <dbReference type="NCBI Taxonomy" id="118154"/>
    <lineage>
        <taxon>Eukaryota</taxon>
        <taxon>Metazoa</taxon>
        <taxon>Chordata</taxon>
        <taxon>Craniata</taxon>
        <taxon>Vertebrata</taxon>
        <taxon>Euteleostomi</taxon>
        <taxon>Actinopterygii</taxon>
        <taxon>Neopterygii</taxon>
        <taxon>Teleostei</taxon>
        <taxon>Anguilliformes</taxon>
        <taxon>Synaphobranchidae</taxon>
        <taxon>Synaphobranchus</taxon>
    </lineage>
</organism>
<dbReference type="GO" id="GO:0043565">
    <property type="term" value="F:sequence-specific DNA binding"/>
    <property type="evidence" value="ECO:0007669"/>
    <property type="project" value="TreeGrafter"/>
</dbReference>
<dbReference type="Proteomes" id="UP001152622">
    <property type="component" value="Chromosome 10"/>
</dbReference>
<sequence>MRRPFISDAEFSHLGKSFPAEAYTTTLGVKPLSCDPSSVTGYPSYMDGYYSEALGDYRSTPFSTGGSSLFPPSALPSLLPPFSGDSSHFFLRDSWEQNTTDSVNQTEVLSSDGLAEAPAPPLAPAPSPLISAESGSPTHHRALGRGSGLSGTQPYTLHSLDEAHYPTSYPTITGYMPCTSYMAVPGDLTTKMAPLSTEDSEGAPVPSDTLNWAKDDGSNSWPPYEFRRVY</sequence>
<evidence type="ECO:0000256" key="1">
    <source>
        <dbReference type="SAM" id="MobiDB-lite"/>
    </source>
</evidence>
<feature type="compositionally biased region" description="Pro residues" evidence="1">
    <location>
        <begin position="118"/>
        <end position="127"/>
    </location>
</feature>
<dbReference type="GO" id="GO:0003713">
    <property type="term" value="F:transcription coactivator activity"/>
    <property type="evidence" value="ECO:0007669"/>
    <property type="project" value="TreeGrafter"/>
</dbReference>
<dbReference type="AlphaFoldDB" id="A0A9Q1EZ05"/>
<feature type="region of interest" description="Disordered" evidence="1">
    <location>
        <begin position="194"/>
        <end position="218"/>
    </location>
</feature>
<gene>
    <name evidence="2" type="ORF">SKAU_G00263700</name>
</gene>
<accession>A0A9Q1EZ05</accession>
<reference evidence="2" key="1">
    <citation type="journal article" date="2023" name="Science">
        <title>Genome structures resolve the early diversification of teleost fishes.</title>
        <authorList>
            <person name="Parey E."/>
            <person name="Louis A."/>
            <person name="Montfort J."/>
            <person name="Bouchez O."/>
            <person name="Roques C."/>
            <person name="Iampietro C."/>
            <person name="Lluch J."/>
            <person name="Castinel A."/>
            <person name="Donnadieu C."/>
            <person name="Desvignes T."/>
            <person name="Floi Bucao C."/>
            <person name="Jouanno E."/>
            <person name="Wen M."/>
            <person name="Mejri S."/>
            <person name="Dirks R."/>
            <person name="Jansen H."/>
            <person name="Henkel C."/>
            <person name="Chen W.J."/>
            <person name="Zahm M."/>
            <person name="Cabau C."/>
            <person name="Klopp C."/>
            <person name="Thompson A.W."/>
            <person name="Robinson-Rechavi M."/>
            <person name="Braasch I."/>
            <person name="Lecointre G."/>
            <person name="Bobe J."/>
            <person name="Postlethwait J.H."/>
            <person name="Berthelot C."/>
            <person name="Roest Crollius H."/>
            <person name="Guiguen Y."/>
        </authorList>
    </citation>
    <scope>NUCLEOTIDE SEQUENCE</scope>
    <source>
        <strain evidence="2">WJC10195</strain>
    </source>
</reference>
<dbReference type="Pfam" id="PF17721">
    <property type="entry name" value="POU2AF2"/>
    <property type="match status" value="1"/>
</dbReference>
<evidence type="ECO:0000313" key="3">
    <source>
        <dbReference type="Proteomes" id="UP001152622"/>
    </source>
</evidence>
<dbReference type="InterPro" id="IPR037655">
    <property type="entry name" value="POU2AF2"/>
</dbReference>
<protein>
    <submittedName>
        <fullName evidence="2">Uncharacterized protein</fullName>
    </submittedName>
</protein>
<comment type="caution">
    <text evidence="2">The sequence shown here is derived from an EMBL/GenBank/DDBJ whole genome shotgun (WGS) entry which is preliminary data.</text>
</comment>